<dbReference type="Proteomes" id="UP001151760">
    <property type="component" value="Unassembled WGS sequence"/>
</dbReference>
<gene>
    <name evidence="1" type="ORF">Tco_0940620</name>
</gene>
<protein>
    <submittedName>
        <fullName evidence="1">Uncharacterized protein</fullName>
    </submittedName>
</protein>
<reference evidence="1" key="2">
    <citation type="submission" date="2022-01" db="EMBL/GenBank/DDBJ databases">
        <authorList>
            <person name="Yamashiro T."/>
            <person name="Shiraishi A."/>
            <person name="Satake H."/>
            <person name="Nakayama K."/>
        </authorList>
    </citation>
    <scope>NUCLEOTIDE SEQUENCE</scope>
</reference>
<evidence type="ECO:0000313" key="2">
    <source>
        <dbReference type="Proteomes" id="UP001151760"/>
    </source>
</evidence>
<organism evidence="1 2">
    <name type="scientific">Tanacetum coccineum</name>
    <dbReference type="NCBI Taxonomy" id="301880"/>
    <lineage>
        <taxon>Eukaryota</taxon>
        <taxon>Viridiplantae</taxon>
        <taxon>Streptophyta</taxon>
        <taxon>Embryophyta</taxon>
        <taxon>Tracheophyta</taxon>
        <taxon>Spermatophyta</taxon>
        <taxon>Magnoliopsida</taxon>
        <taxon>eudicotyledons</taxon>
        <taxon>Gunneridae</taxon>
        <taxon>Pentapetalae</taxon>
        <taxon>asterids</taxon>
        <taxon>campanulids</taxon>
        <taxon>Asterales</taxon>
        <taxon>Asteraceae</taxon>
        <taxon>Asteroideae</taxon>
        <taxon>Anthemideae</taxon>
        <taxon>Anthemidinae</taxon>
        <taxon>Tanacetum</taxon>
    </lineage>
</organism>
<accession>A0ABQ5DNH7</accession>
<name>A0ABQ5DNH7_9ASTR</name>
<reference evidence="1" key="1">
    <citation type="journal article" date="2022" name="Int. J. Mol. Sci.">
        <title>Draft Genome of Tanacetum Coccineum: Genomic Comparison of Closely Related Tanacetum-Family Plants.</title>
        <authorList>
            <person name="Yamashiro T."/>
            <person name="Shiraishi A."/>
            <person name="Nakayama K."/>
            <person name="Satake H."/>
        </authorList>
    </citation>
    <scope>NUCLEOTIDE SEQUENCE</scope>
</reference>
<sequence length="181" mass="18270">MVTTIMAEPWRLCRDGGCCRGGLGGDGKVVVVVASWRCDVDSVEMAVVVVMVSARVAVVVRMVSAGVDGGDDIGGSVVMRCGEQLAGMQILGNTQRKPERLDQEWLSRGGCAAMAAVVEGGLGGGGEVVVVVASWRCMEMAAAVVMVSAGVAAVVGMVSAGVDGGDDVGGSVMMRCGGCWG</sequence>
<evidence type="ECO:0000313" key="1">
    <source>
        <dbReference type="EMBL" id="GJT40755.1"/>
    </source>
</evidence>
<keyword evidence="2" id="KW-1185">Reference proteome</keyword>
<comment type="caution">
    <text evidence="1">The sequence shown here is derived from an EMBL/GenBank/DDBJ whole genome shotgun (WGS) entry which is preliminary data.</text>
</comment>
<dbReference type="EMBL" id="BQNB010015501">
    <property type="protein sequence ID" value="GJT40755.1"/>
    <property type="molecule type" value="Genomic_DNA"/>
</dbReference>
<proteinExistence type="predicted"/>